<evidence type="ECO:0000313" key="3">
    <source>
        <dbReference type="Proteomes" id="UP000652074"/>
    </source>
</evidence>
<reference evidence="2 3" key="1">
    <citation type="submission" date="2019-12" db="EMBL/GenBank/DDBJ databases">
        <title>Comparative genomics gives insights into the taxonomy of the Azoarcus-Aromatoleum group and reveals separate origins of nif in the plant-associated Azoarcus and non-plant-associated Aromatoleum sub-groups.</title>
        <authorList>
            <person name="Lafos M."/>
            <person name="Maluk M."/>
            <person name="Batista M."/>
            <person name="Junghare M."/>
            <person name="Carmona M."/>
            <person name="Faoro H."/>
            <person name="Cruz L.M."/>
            <person name="Battistoni F."/>
            <person name="De Souza E."/>
            <person name="Pedrosa F."/>
            <person name="Chen W.-M."/>
            <person name="Poole P.S."/>
            <person name="Dixon R.A."/>
            <person name="James E.K."/>
        </authorList>
    </citation>
    <scope>NUCLEOTIDE SEQUENCE [LARGE SCALE GENOMIC DNA]</scope>
    <source>
        <strain evidence="2 3">ToN1</strain>
    </source>
</reference>
<dbReference type="Pfam" id="PF03781">
    <property type="entry name" value="FGE-sulfatase"/>
    <property type="match status" value="1"/>
</dbReference>
<dbReference type="InterPro" id="IPR005532">
    <property type="entry name" value="SUMF_dom"/>
</dbReference>
<dbReference type="SUPFAM" id="SSF56436">
    <property type="entry name" value="C-type lectin-like"/>
    <property type="match status" value="1"/>
</dbReference>
<dbReference type="Proteomes" id="UP000652074">
    <property type="component" value="Unassembled WGS sequence"/>
</dbReference>
<comment type="caution">
    <text evidence="2">The sequence shown here is derived from an EMBL/GenBank/DDBJ whole genome shotgun (WGS) entry which is preliminary data.</text>
</comment>
<evidence type="ECO:0000313" key="2">
    <source>
        <dbReference type="EMBL" id="NMF91597.1"/>
    </source>
</evidence>
<protein>
    <submittedName>
        <fullName evidence="2">SUMF1/EgtB/PvdO family nonheme iron enzyme</fullName>
    </submittedName>
</protein>
<name>A0ABX1MUD1_9RHOO</name>
<dbReference type="EMBL" id="WTVR01000102">
    <property type="protein sequence ID" value="NMF91597.1"/>
    <property type="molecule type" value="Genomic_DNA"/>
</dbReference>
<organism evidence="2 3">
    <name type="scientific">Aromatoleum petrolei</name>
    <dbReference type="NCBI Taxonomy" id="76116"/>
    <lineage>
        <taxon>Bacteria</taxon>
        <taxon>Pseudomonadati</taxon>
        <taxon>Pseudomonadota</taxon>
        <taxon>Betaproteobacteria</taxon>
        <taxon>Rhodocyclales</taxon>
        <taxon>Rhodocyclaceae</taxon>
        <taxon>Aromatoleum</taxon>
    </lineage>
</organism>
<keyword evidence="3" id="KW-1185">Reference proteome</keyword>
<dbReference type="RefSeq" id="WP_169208903.1">
    <property type="nucleotide sequence ID" value="NZ_CP059560.1"/>
</dbReference>
<dbReference type="InterPro" id="IPR051043">
    <property type="entry name" value="Sulfatase_Mod_Factor_Kinase"/>
</dbReference>
<gene>
    <name evidence="2" type="ORF">GPA26_24360</name>
</gene>
<dbReference type="InterPro" id="IPR016187">
    <property type="entry name" value="CTDL_fold"/>
</dbReference>
<feature type="domain" description="Sulfatase-modifying factor enzyme-like" evidence="1">
    <location>
        <begin position="103"/>
        <end position="311"/>
    </location>
</feature>
<dbReference type="PANTHER" id="PTHR23150:SF19">
    <property type="entry name" value="FORMYLGLYCINE-GENERATING ENZYME"/>
    <property type="match status" value="1"/>
</dbReference>
<accession>A0ABX1MUD1</accession>
<dbReference type="InterPro" id="IPR042095">
    <property type="entry name" value="SUMF_sf"/>
</dbReference>
<dbReference type="Gene3D" id="3.90.1580.10">
    <property type="entry name" value="paralog of FGE (formylglycine-generating enzyme)"/>
    <property type="match status" value="1"/>
</dbReference>
<dbReference type="PANTHER" id="PTHR23150">
    <property type="entry name" value="SULFATASE MODIFYING FACTOR 1, 2"/>
    <property type="match status" value="1"/>
</dbReference>
<evidence type="ECO:0000259" key="1">
    <source>
        <dbReference type="Pfam" id="PF03781"/>
    </source>
</evidence>
<proteinExistence type="predicted"/>
<sequence>MSHAPERTCRRFTALTILACIAPGISVSAPGDFSALPRTESPNLRKVKPPKHPRVLNEHLPRDEIEKLPLPKQPPALTAALLDLEKGSLDERIAKLKKKVVGDLVYVRGGSFMRGDFHVQAGLSASFTPNLDDKHVKKITLSDFWIGKYKVAYAEFDVFTDATGRKRTGMEHDAKFRHPLLPAGAYWQEAKDYCQWLGEISGYPFDLPTEAQWEYAARSRGQFFATATDNGHLEYGRNTPRPSQAEALASQYVQSGSRYPIGLYPPNPLGLYDMAYLEFEWVNDWYAEDTYEKAAPRDPGGPESGEQKVMRSWYIWNGQVLGTNLWRKFEKLIPDGTEVFDRLVPSATNSSPTLRCAINSTR</sequence>